<dbReference type="GO" id="GO:0004672">
    <property type="term" value="F:protein kinase activity"/>
    <property type="evidence" value="ECO:0007669"/>
    <property type="project" value="InterPro"/>
</dbReference>
<evidence type="ECO:0000259" key="2">
    <source>
        <dbReference type="PROSITE" id="PS50011"/>
    </source>
</evidence>
<dbReference type="PANTHER" id="PTHR44305:SF24">
    <property type="entry name" value="TYROSINE-PROTEIN KINASE C03B1.5-RELATED"/>
    <property type="match status" value="1"/>
</dbReference>
<dbReference type="InterPro" id="IPR011009">
    <property type="entry name" value="Kinase-like_dom_sf"/>
</dbReference>
<feature type="region of interest" description="Disordered" evidence="1">
    <location>
        <begin position="321"/>
        <end position="384"/>
    </location>
</feature>
<sequence>MWWDTPRIEATVTRQFVCSHLYAEEVGALDRPLAFGGGLTDGTYWEWIDEKAKRLFLILVDLGCPNQIFGLIDDSWEDDDLPIAIDQIGRLPWTGTRDERFDRKFYTHQYQYLVRYLEPGSNIVYQEDDIIPLDVVDRRPGLTSNNAVDRVELPNRPGEIFSRRRIPLGTGPGLFSYEEFLYEVNLTKNIQNDHLVSYYGSYTHHGFGYVLFTPASDFNLKSLLVTLPAPVKSLDKQVRRNLVMNWIHCLCDTLCYIHSRGNSHGNIKPSSILFNSKNNVFYTDLTRLSGESLALASDKSAFDKESYDYAAPEQWYRPTTTSASSHRANLLSPTLSSPTLPPESARFSISRGHGGEGNTSPRTPHTPYTPHAPHSPPTTTTTPHLDAQAADVFSLGCVILELLSFQLKRATKSFAAHRAAKHKTPGRGGAVPDSSFHKNVGQVESWMAGLAKDAAKKRDGSGADRAVFRGVAPTLQVVARMLSVAPADRPTAREVERHMYRVLTEYCGIREPHCVHQYGDGGGSWGVGVGGGRGSGSGGSGHVIDEDEDEDDLGMGGLRIRDRDGNETYAVSVAPTTRSFARSEPRMTIRDSDRETMASYGGRSDPGSHAASPPQATWQHPGGHRGFMLSSQSGAM</sequence>
<feature type="compositionally biased region" description="Basic and acidic residues" evidence="1">
    <location>
        <begin position="581"/>
        <end position="596"/>
    </location>
</feature>
<dbReference type="Proteomes" id="UP001320420">
    <property type="component" value="Unassembled WGS sequence"/>
</dbReference>
<dbReference type="InterPro" id="IPR000719">
    <property type="entry name" value="Prot_kinase_dom"/>
</dbReference>
<dbReference type="Gene3D" id="1.10.510.10">
    <property type="entry name" value="Transferase(Phosphotransferase) domain 1"/>
    <property type="match status" value="1"/>
</dbReference>
<dbReference type="Pfam" id="PF07714">
    <property type="entry name" value="PK_Tyr_Ser-Thr"/>
    <property type="match status" value="1"/>
</dbReference>
<comment type="caution">
    <text evidence="3">The sequence shown here is derived from an EMBL/GenBank/DDBJ whole genome shotgun (WGS) entry which is preliminary data.</text>
</comment>
<evidence type="ECO:0000313" key="3">
    <source>
        <dbReference type="EMBL" id="KAK7751010.1"/>
    </source>
</evidence>
<dbReference type="InterPro" id="IPR053083">
    <property type="entry name" value="TF_kinase-domain_protein"/>
</dbReference>
<evidence type="ECO:0000313" key="4">
    <source>
        <dbReference type="Proteomes" id="UP001320420"/>
    </source>
</evidence>
<dbReference type="PANTHER" id="PTHR44305">
    <property type="entry name" value="SI:DKEY-192D15.2-RELATED"/>
    <property type="match status" value="1"/>
</dbReference>
<dbReference type="GO" id="GO:0005524">
    <property type="term" value="F:ATP binding"/>
    <property type="evidence" value="ECO:0007669"/>
    <property type="project" value="InterPro"/>
</dbReference>
<feature type="compositionally biased region" description="Low complexity" evidence="1">
    <location>
        <begin position="359"/>
        <end position="384"/>
    </location>
</feature>
<protein>
    <recommendedName>
        <fullName evidence="2">Protein kinase domain-containing protein</fullName>
    </recommendedName>
</protein>
<dbReference type="PROSITE" id="PS50011">
    <property type="entry name" value="PROTEIN_KINASE_DOM"/>
    <property type="match status" value="1"/>
</dbReference>
<dbReference type="SMART" id="SM00220">
    <property type="entry name" value="S_TKc"/>
    <property type="match status" value="1"/>
</dbReference>
<organism evidence="3 4">
    <name type="scientific">Diatrype stigma</name>
    <dbReference type="NCBI Taxonomy" id="117547"/>
    <lineage>
        <taxon>Eukaryota</taxon>
        <taxon>Fungi</taxon>
        <taxon>Dikarya</taxon>
        <taxon>Ascomycota</taxon>
        <taxon>Pezizomycotina</taxon>
        <taxon>Sordariomycetes</taxon>
        <taxon>Xylariomycetidae</taxon>
        <taxon>Xylariales</taxon>
        <taxon>Diatrypaceae</taxon>
        <taxon>Diatrype</taxon>
    </lineage>
</organism>
<evidence type="ECO:0000256" key="1">
    <source>
        <dbReference type="SAM" id="MobiDB-lite"/>
    </source>
</evidence>
<reference evidence="3 4" key="1">
    <citation type="submission" date="2024-02" db="EMBL/GenBank/DDBJ databases">
        <title>De novo assembly and annotation of 12 fungi associated with fruit tree decline syndrome in Ontario, Canada.</title>
        <authorList>
            <person name="Sulman M."/>
            <person name="Ellouze W."/>
            <person name="Ilyukhin E."/>
        </authorList>
    </citation>
    <scope>NUCLEOTIDE SEQUENCE [LARGE SCALE GENOMIC DNA]</scope>
    <source>
        <strain evidence="3 4">M11/M66-122</strain>
    </source>
</reference>
<dbReference type="EMBL" id="JAKJXP020000055">
    <property type="protein sequence ID" value="KAK7751010.1"/>
    <property type="molecule type" value="Genomic_DNA"/>
</dbReference>
<feature type="compositionally biased region" description="Low complexity" evidence="1">
    <location>
        <begin position="330"/>
        <end position="344"/>
    </location>
</feature>
<dbReference type="AlphaFoldDB" id="A0AAN9YR44"/>
<feature type="domain" description="Protein kinase" evidence="2">
    <location>
        <begin position="110"/>
        <end position="501"/>
    </location>
</feature>
<keyword evidence="4" id="KW-1185">Reference proteome</keyword>
<proteinExistence type="predicted"/>
<dbReference type="SUPFAM" id="SSF56112">
    <property type="entry name" value="Protein kinase-like (PK-like)"/>
    <property type="match status" value="1"/>
</dbReference>
<accession>A0AAN9YR44</accession>
<feature type="region of interest" description="Disordered" evidence="1">
    <location>
        <begin position="579"/>
        <end position="636"/>
    </location>
</feature>
<name>A0AAN9YR44_9PEZI</name>
<gene>
    <name evidence="3" type="ORF">SLS62_006995</name>
</gene>
<dbReference type="InterPro" id="IPR001245">
    <property type="entry name" value="Ser-Thr/Tyr_kinase_cat_dom"/>
</dbReference>